<name>A0A917WXQ0_9ACTN</name>
<comment type="caution">
    <text evidence="2">The sequence shown here is derived from an EMBL/GenBank/DDBJ whole genome shotgun (WGS) entry which is preliminary data.</text>
</comment>
<evidence type="ECO:0000313" key="2">
    <source>
        <dbReference type="EMBL" id="GGM39850.1"/>
    </source>
</evidence>
<protein>
    <submittedName>
        <fullName evidence="2">Uncharacterized protein</fullName>
    </submittedName>
</protein>
<reference evidence="2" key="1">
    <citation type="journal article" date="2014" name="Int. J. Syst. Evol. Microbiol.">
        <title>Complete genome sequence of Corynebacterium casei LMG S-19264T (=DSM 44701T), isolated from a smear-ripened cheese.</title>
        <authorList>
            <consortium name="US DOE Joint Genome Institute (JGI-PGF)"/>
            <person name="Walter F."/>
            <person name="Albersmeier A."/>
            <person name="Kalinowski J."/>
            <person name="Ruckert C."/>
        </authorList>
    </citation>
    <scope>NUCLEOTIDE SEQUENCE</scope>
    <source>
        <strain evidence="2">CGMCC 4.7312</strain>
    </source>
</reference>
<proteinExistence type="predicted"/>
<evidence type="ECO:0000313" key="3">
    <source>
        <dbReference type="Proteomes" id="UP000608890"/>
    </source>
</evidence>
<dbReference type="Proteomes" id="UP000608890">
    <property type="component" value="Unassembled WGS sequence"/>
</dbReference>
<organism evidence="2 3">
    <name type="scientific">Micromonospora sonchi</name>
    <dbReference type="NCBI Taxonomy" id="1763543"/>
    <lineage>
        <taxon>Bacteria</taxon>
        <taxon>Bacillati</taxon>
        <taxon>Actinomycetota</taxon>
        <taxon>Actinomycetes</taxon>
        <taxon>Micromonosporales</taxon>
        <taxon>Micromonosporaceae</taxon>
        <taxon>Micromonospora</taxon>
    </lineage>
</organism>
<accession>A0A917WXQ0</accession>
<sequence length="67" mass="7209">MGPDGDQGGDAEGHHEREQNDPPVSADQAQLADQVHQACLRVESTTPNKFTKTPKVDQSREAIKAGL</sequence>
<evidence type="ECO:0000256" key="1">
    <source>
        <dbReference type="SAM" id="MobiDB-lite"/>
    </source>
</evidence>
<feature type="compositionally biased region" description="Basic and acidic residues" evidence="1">
    <location>
        <begin position="11"/>
        <end position="20"/>
    </location>
</feature>
<keyword evidence="3" id="KW-1185">Reference proteome</keyword>
<dbReference type="AlphaFoldDB" id="A0A917WXQ0"/>
<feature type="compositionally biased region" description="Basic and acidic residues" evidence="1">
    <location>
        <begin position="54"/>
        <end position="67"/>
    </location>
</feature>
<feature type="compositionally biased region" description="Gly residues" evidence="1">
    <location>
        <begin position="1"/>
        <end position="10"/>
    </location>
</feature>
<gene>
    <name evidence="2" type="ORF">GCM10011608_25800</name>
</gene>
<feature type="region of interest" description="Disordered" evidence="1">
    <location>
        <begin position="1"/>
        <end position="67"/>
    </location>
</feature>
<reference evidence="2" key="2">
    <citation type="submission" date="2020-09" db="EMBL/GenBank/DDBJ databases">
        <authorList>
            <person name="Sun Q."/>
            <person name="Zhou Y."/>
        </authorList>
    </citation>
    <scope>NUCLEOTIDE SEQUENCE</scope>
    <source>
        <strain evidence="2">CGMCC 4.7312</strain>
    </source>
</reference>
<dbReference type="EMBL" id="BMNB01000010">
    <property type="protein sequence ID" value="GGM39850.1"/>
    <property type="molecule type" value="Genomic_DNA"/>
</dbReference>